<accession>A0A1F5SMA6</accession>
<evidence type="ECO:0000313" key="2">
    <source>
        <dbReference type="Proteomes" id="UP000178925"/>
    </source>
</evidence>
<dbReference type="Gene3D" id="3.40.50.12580">
    <property type="match status" value="1"/>
</dbReference>
<name>A0A1F5SMA6_9BACT</name>
<proteinExistence type="predicted"/>
<dbReference type="InterPro" id="IPR043148">
    <property type="entry name" value="TagF_C"/>
</dbReference>
<evidence type="ECO:0008006" key="3">
    <source>
        <dbReference type="Google" id="ProtNLM"/>
    </source>
</evidence>
<dbReference type="AlphaFoldDB" id="A0A1F5SMA6"/>
<dbReference type="Proteomes" id="UP000178925">
    <property type="component" value="Unassembled WGS sequence"/>
</dbReference>
<gene>
    <name evidence="1" type="ORF">A2242_04600</name>
</gene>
<dbReference type="SUPFAM" id="SSF53756">
    <property type="entry name" value="UDP-Glycosyltransferase/glycogen phosphorylase"/>
    <property type="match status" value="1"/>
</dbReference>
<comment type="caution">
    <text evidence="1">The sequence shown here is derived from an EMBL/GenBank/DDBJ whole genome shotgun (WGS) entry which is preliminary data.</text>
</comment>
<dbReference type="EMBL" id="MFGC01000025">
    <property type="protein sequence ID" value="OGF27371.1"/>
    <property type="molecule type" value="Genomic_DNA"/>
</dbReference>
<protein>
    <recommendedName>
        <fullName evidence="3">UDP-N-acetylglucosamine 2-epimerase domain-containing protein</fullName>
    </recommendedName>
</protein>
<reference evidence="1 2" key="1">
    <citation type="journal article" date="2016" name="Nat. Commun.">
        <title>Thousands of microbial genomes shed light on interconnected biogeochemical processes in an aquifer system.</title>
        <authorList>
            <person name="Anantharaman K."/>
            <person name="Brown C.T."/>
            <person name="Hug L.A."/>
            <person name="Sharon I."/>
            <person name="Castelle C.J."/>
            <person name="Probst A.J."/>
            <person name="Thomas B.C."/>
            <person name="Singh A."/>
            <person name="Wilkins M.J."/>
            <person name="Karaoz U."/>
            <person name="Brodie E.L."/>
            <person name="Williams K.H."/>
            <person name="Hubbard S.S."/>
            <person name="Banfield J.F."/>
        </authorList>
    </citation>
    <scope>NUCLEOTIDE SEQUENCE [LARGE SCALE GENOMIC DNA]</scope>
</reference>
<sequence>MTKKFEAFSPEAQKRLAEEAAGYQKRMAKIPYNEGRPELFETKIFRLQREGAVTGNEKKLLVATRDPGSGSALEPVLKELIDDEEIEIYVVTDGRAQEIIQKNFLTEDITPPDMVLKASNVTGIPDVILMDRSSEMGIDTYAAATFPGVLKILVEDYYANSIEYLSALKERDLPLPEKICVIDKGAKELITNKFPELEDRIVVTGQPAFDRFAHEDTQKISREVKQRLHLQPEDKIISFMAALDEPAKIKKMAEALQKAGGDFYFVFRPHPRDNIRYETYERMFIDAGVKIINMQDFTSDEIGAASDVVLTSWSTEGLNGIYRRKPTAHITDRDFSINAGYDPPLVPVRIGASVGINHMDELVAVLPQLLNTNSPLNHSLREKMEQEYPVDGKNAKRVADIIREYLEKK</sequence>
<dbReference type="STRING" id="1797995.A2242_04600"/>
<organism evidence="1 2">
    <name type="scientific">Candidatus Falkowbacteria bacterium RIFOXYA2_FULL_47_9</name>
    <dbReference type="NCBI Taxonomy" id="1797995"/>
    <lineage>
        <taxon>Bacteria</taxon>
        <taxon>Candidatus Falkowiibacteriota</taxon>
    </lineage>
</organism>
<evidence type="ECO:0000313" key="1">
    <source>
        <dbReference type="EMBL" id="OGF27371.1"/>
    </source>
</evidence>